<accession>A0ABY4KXA5</accession>
<gene>
    <name evidence="5" type="ORF">FOF52_02950</name>
</gene>
<dbReference type="Gene3D" id="3.30.300.30">
    <property type="match status" value="1"/>
</dbReference>
<dbReference type="RefSeq" id="WP_248592300.1">
    <property type="nucleotide sequence ID" value="NZ_BAABEB010000010.1"/>
</dbReference>
<sequence>MDARAAEHPDREALVFPDRRMTYAELAERADWFARGFVGLGVGAGDRVGILLPDCADIIAAIFGAAKVGVIPVPVNGRFKEYELSHLLNHSGMSVLVTRPPQPGGTDFPELVDAVLPGLAEARPERLDLADAPDLRQVLLLGSEERPGYLPEASFDAVARAASADEVTRRAQRVKTRDTAIIIYTSGTTAAPKGAMLSHEALCRFADTLANDRFRLTPDDRVWVPLPLFHIGGIAFSVMTIHARSVYVHSGFYRPDTALQQLQEERCTLALPCFETIWKPVLDRPDFAEYDLSALRTVLVTGVAERLRAMQEQLPHVVQVSTFGATEACSVLSVSSVDDSLEERVTTGGQVLPGMECRVVDPETGKDVPPNTLGELIYRGPNCFHGYFRDPELTRKVFDEDGWFHSGDLGTIDPDGRVTFVSRVKDMLKVGGENVAAAEAEGYLMRHPAVDFAQVVAAPDAYYTEVPAAFIQCKPGMTVTEEELIDFCLGKIATYRVPRYVRFVDEWPMSGTKIKKYVLREQITQELREKGITEAPRLRYQAKAAAGEAS</sequence>
<dbReference type="Gene3D" id="3.40.50.12780">
    <property type="entry name" value="N-terminal domain of ligase-like"/>
    <property type="match status" value="1"/>
</dbReference>
<dbReference type="PANTHER" id="PTHR43201">
    <property type="entry name" value="ACYL-COA SYNTHETASE"/>
    <property type="match status" value="1"/>
</dbReference>
<feature type="domain" description="AMP-dependent synthetase/ligase" evidence="3">
    <location>
        <begin position="2"/>
        <end position="388"/>
    </location>
</feature>
<reference evidence="5 6" key="1">
    <citation type="submission" date="2020-04" db="EMBL/GenBank/DDBJ databases">
        <title>Thermobifida alba genome sequencing and assembly.</title>
        <authorList>
            <person name="Luzics S."/>
            <person name="Horvath B."/>
            <person name="Nagy I."/>
            <person name="Toth A."/>
            <person name="Nagy I."/>
            <person name="Kukolya J."/>
        </authorList>
    </citation>
    <scope>NUCLEOTIDE SEQUENCE [LARGE SCALE GENOMIC DNA]</scope>
    <source>
        <strain evidence="5 6">DSM 43795</strain>
    </source>
</reference>
<evidence type="ECO:0000256" key="1">
    <source>
        <dbReference type="ARBA" id="ARBA00006432"/>
    </source>
</evidence>
<feature type="domain" description="AMP-binding enzyme C-terminal" evidence="4">
    <location>
        <begin position="440"/>
        <end position="511"/>
    </location>
</feature>
<dbReference type="SUPFAM" id="SSF56801">
    <property type="entry name" value="Acetyl-CoA synthetase-like"/>
    <property type="match status" value="1"/>
</dbReference>
<dbReference type="InterPro" id="IPR000873">
    <property type="entry name" value="AMP-dep_synth/lig_dom"/>
</dbReference>
<organism evidence="5 6">
    <name type="scientific">Thermobifida alba</name>
    <name type="common">Thermomonospora alba</name>
    <dbReference type="NCBI Taxonomy" id="53522"/>
    <lineage>
        <taxon>Bacteria</taxon>
        <taxon>Bacillati</taxon>
        <taxon>Actinomycetota</taxon>
        <taxon>Actinomycetes</taxon>
        <taxon>Streptosporangiales</taxon>
        <taxon>Nocardiopsidaceae</taxon>
        <taxon>Thermobifida</taxon>
    </lineage>
</organism>
<comment type="similarity">
    <text evidence="1">Belongs to the ATP-dependent AMP-binding enzyme family.</text>
</comment>
<evidence type="ECO:0000313" key="5">
    <source>
        <dbReference type="EMBL" id="UPT20059.1"/>
    </source>
</evidence>
<evidence type="ECO:0000313" key="6">
    <source>
        <dbReference type="Proteomes" id="UP000832041"/>
    </source>
</evidence>
<protein>
    <submittedName>
        <fullName evidence="5">AMP-binding protein</fullName>
    </submittedName>
</protein>
<keyword evidence="2" id="KW-0436">Ligase</keyword>
<name>A0ABY4KXA5_THEAE</name>
<evidence type="ECO:0000259" key="3">
    <source>
        <dbReference type="Pfam" id="PF00501"/>
    </source>
</evidence>
<evidence type="ECO:0000259" key="4">
    <source>
        <dbReference type="Pfam" id="PF13193"/>
    </source>
</evidence>
<dbReference type="Pfam" id="PF13193">
    <property type="entry name" value="AMP-binding_C"/>
    <property type="match status" value="1"/>
</dbReference>
<dbReference type="PANTHER" id="PTHR43201:SF5">
    <property type="entry name" value="MEDIUM-CHAIN ACYL-COA LIGASE ACSF2, MITOCHONDRIAL"/>
    <property type="match status" value="1"/>
</dbReference>
<dbReference type="Pfam" id="PF00501">
    <property type="entry name" value="AMP-binding"/>
    <property type="match status" value="1"/>
</dbReference>
<dbReference type="EMBL" id="CP051627">
    <property type="protein sequence ID" value="UPT20059.1"/>
    <property type="molecule type" value="Genomic_DNA"/>
</dbReference>
<dbReference type="InterPro" id="IPR025110">
    <property type="entry name" value="AMP-bd_C"/>
</dbReference>
<dbReference type="InterPro" id="IPR042099">
    <property type="entry name" value="ANL_N_sf"/>
</dbReference>
<dbReference type="InterPro" id="IPR045851">
    <property type="entry name" value="AMP-bd_C_sf"/>
</dbReference>
<proteinExistence type="inferred from homology"/>
<dbReference type="Proteomes" id="UP000832041">
    <property type="component" value="Chromosome"/>
</dbReference>
<evidence type="ECO:0000256" key="2">
    <source>
        <dbReference type="ARBA" id="ARBA00022598"/>
    </source>
</evidence>
<keyword evidence="6" id="KW-1185">Reference proteome</keyword>